<organism evidence="1 2">
    <name type="scientific">Polychaeton citri CBS 116435</name>
    <dbReference type="NCBI Taxonomy" id="1314669"/>
    <lineage>
        <taxon>Eukaryota</taxon>
        <taxon>Fungi</taxon>
        <taxon>Dikarya</taxon>
        <taxon>Ascomycota</taxon>
        <taxon>Pezizomycotina</taxon>
        <taxon>Dothideomycetes</taxon>
        <taxon>Dothideomycetidae</taxon>
        <taxon>Capnodiales</taxon>
        <taxon>Capnodiaceae</taxon>
        <taxon>Polychaeton</taxon>
    </lineage>
</organism>
<accession>A0A9P4PZV5</accession>
<evidence type="ECO:0000313" key="1">
    <source>
        <dbReference type="EMBL" id="KAF2717977.1"/>
    </source>
</evidence>
<dbReference type="Proteomes" id="UP000799441">
    <property type="component" value="Unassembled WGS sequence"/>
</dbReference>
<sequence length="204" mass="23099">MTTLLDRHRTLLNTILQDSLGLQADSCTITEFERAKHSHVYMIQLAHPVSRLRLVRNGSPRPYTSAIPPDTSRLVLRVPKSNVSLEDSVRVRNEVAFLFLARDALSPNDAMLIPRVFVWEDTVSSSLSPGVRWILEEWKDGEVLSLDEIKALDGETQRFVLHQVTRIVKMFQECRLPDGARGFGGLTFDEHGGSRRTYARRTGS</sequence>
<protein>
    <recommendedName>
        <fullName evidence="3">Aminoglycoside phosphotransferase domain-containing protein</fullName>
    </recommendedName>
</protein>
<reference evidence="1" key="1">
    <citation type="journal article" date="2020" name="Stud. Mycol.">
        <title>101 Dothideomycetes genomes: a test case for predicting lifestyles and emergence of pathogens.</title>
        <authorList>
            <person name="Haridas S."/>
            <person name="Albert R."/>
            <person name="Binder M."/>
            <person name="Bloem J."/>
            <person name="Labutti K."/>
            <person name="Salamov A."/>
            <person name="Andreopoulos B."/>
            <person name="Baker S."/>
            <person name="Barry K."/>
            <person name="Bills G."/>
            <person name="Bluhm B."/>
            <person name="Cannon C."/>
            <person name="Castanera R."/>
            <person name="Culley D."/>
            <person name="Daum C."/>
            <person name="Ezra D."/>
            <person name="Gonzalez J."/>
            <person name="Henrissat B."/>
            <person name="Kuo A."/>
            <person name="Liang C."/>
            <person name="Lipzen A."/>
            <person name="Lutzoni F."/>
            <person name="Magnuson J."/>
            <person name="Mondo S."/>
            <person name="Nolan M."/>
            <person name="Ohm R."/>
            <person name="Pangilinan J."/>
            <person name="Park H.-J."/>
            <person name="Ramirez L."/>
            <person name="Alfaro M."/>
            <person name="Sun H."/>
            <person name="Tritt A."/>
            <person name="Yoshinaga Y."/>
            <person name="Zwiers L.-H."/>
            <person name="Turgeon B."/>
            <person name="Goodwin S."/>
            <person name="Spatafora J."/>
            <person name="Crous P."/>
            <person name="Grigoriev I."/>
        </authorList>
    </citation>
    <scope>NUCLEOTIDE SEQUENCE</scope>
    <source>
        <strain evidence="1">CBS 116435</strain>
    </source>
</reference>
<dbReference type="EMBL" id="MU003832">
    <property type="protein sequence ID" value="KAF2717977.1"/>
    <property type="molecule type" value="Genomic_DNA"/>
</dbReference>
<proteinExistence type="predicted"/>
<dbReference type="OrthoDB" id="2831558at2759"/>
<gene>
    <name evidence="1" type="ORF">K431DRAFT_297274</name>
</gene>
<dbReference type="AlphaFoldDB" id="A0A9P4PZV5"/>
<keyword evidence="2" id="KW-1185">Reference proteome</keyword>
<comment type="caution">
    <text evidence="1">The sequence shown here is derived from an EMBL/GenBank/DDBJ whole genome shotgun (WGS) entry which is preliminary data.</text>
</comment>
<evidence type="ECO:0008006" key="3">
    <source>
        <dbReference type="Google" id="ProtNLM"/>
    </source>
</evidence>
<name>A0A9P4PZV5_9PEZI</name>
<evidence type="ECO:0000313" key="2">
    <source>
        <dbReference type="Proteomes" id="UP000799441"/>
    </source>
</evidence>